<dbReference type="InterPro" id="IPR000515">
    <property type="entry name" value="MetI-like"/>
</dbReference>
<comment type="caution">
    <text evidence="9">The sequence shown here is derived from an EMBL/GenBank/DDBJ whole genome shotgun (WGS) entry which is preliminary data.</text>
</comment>
<comment type="subcellular location">
    <subcellularLocation>
        <location evidence="1 7">Cell membrane</location>
        <topology evidence="1 7">Multi-pass membrane protein</topology>
    </subcellularLocation>
</comment>
<proteinExistence type="inferred from homology"/>
<keyword evidence="10" id="KW-1185">Reference proteome</keyword>
<dbReference type="GO" id="GO:0005886">
    <property type="term" value="C:plasma membrane"/>
    <property type="evidence" value="ECO:0007669"/>
    <property type="project" value="UniProtKB-SubCell"/>
</dbReference>
<evidence type="ECO:0000256" key="4">
    <source>
        <dbReference type="ARBA" id="ARBA00022692"/>
    </source>
</evidence>
<feature type="transmembrane region" description="Helical" evidence="7">
    <location>
        <begin position="7"/>
        <end position="29"/>
    </location>
</feature>
<evidence type="ECO:0000313" key="9">
    <source>
        <dbReference type="EMBL" id="OXM85999.1"/>
    </source>
</evidence>
<dbReference type="PANTHER" id="PTHR43744:SF12">
    <property type="entry name" value="ABC TRANSPORTER PERMEASE PROTEIN MG189-RELATED"/>
    <property type="match status" value="1"/>
</dbReference>
<evidence type="ECO:0000256" key="7">
    <source>
        <dbReference type="RuleBase" id="RU363032"/>
    </source>
</evidence>
<evidence type="ECO:0000259" key="8">
    <source>
        <dbReference type="PROSITE" id="PS50928"/>
    </source>
</evidence>
<feature type="transmembrane region" description="Helical" evidence="7">
    <location>
        <begin position="233"/>
        <end position="254"/>
    </location>
</feature>
<dbReference type="GO" id="GO:0055085">
    <property type="term" value="P:transmembrane transport"/>
    <property type="evidence" value="ECO:0007669"/>
    <property type="project" value="InterPro"/>
</dbReference>
<dbReference type="Gene3D" id="1.10.3720.10">
    <property type="entry name" value="MetI-like"/>
    <property type="match status" value="1"/>
</dbReference>
<accession>A0A229USX9</accession>
<dbReference type="Proteomes" id="UP000215509">
    <property type="component" value="Unassembled WGS sequence"/>
</dbReference>
<dbReference type="RefSeq" id="WP_094015149.1">
    <property type="nucleotide sequence ID" value="NZ_NMQW01000017.1"/>
</dbReference>
<keyword evidence="2 7" id="KW-0813">Transport</keyword>
<feature type="transmembrane region" description="Helical" evidence="7">
    <location>
        <begin position="175"/>
        <end position="197"/>
    </location>
</feature>
<feature type="transmembrane region" description="Helical" evidence="7">
    <location>
        <begin position="100"/>
        <end position="121"/>
    </location>
</feature>
<comment type="similarity">
    <text evidence="7">Belongs to the binding-protein-dependent transport system permease family.</text>
</comment>
<name>A0A229USX9_9BACL</name>
<evidence type="ECO:0000256" key="5">
    <source>
        <dbReference type="ARBA" id="ARBA00022989"/>
    </source>
</evidence>
<feature type="transmembrane region" description="Helical" evidence="7">
    <location>
        <begin position="61"/>
        <end position="88"/>
    </location>
</feature>
<feature type="domain" description="ABC transmembrane type-1" evidence="8">
    <location>
        <begin position="65"/>
        <end position="254"/>
    </location>
</feature>
<gene>
    <name evidence="9" type="ORF">CF651_12330</name>
</gene>
<dbReference type="SUPFAM" id="SSF161098">
    <property type="entry name" value="MetI-like"/>
    <property type="match status" value="1"/>
</dbReference>
<dbReference type="EMBL" id="NMQW01000017">
    <property type="protein sequence ID" value="OXM85999.1"/>
    <property type="molecule type" value="Genomic_DNA"/>
</dbReference>
<keyword evidence="6 7" id="KW-0472">Membrane</keyword>
<evidence type="ECO:0000256" key="1">
    <source>
        <dbReference type="ARBA" id="ARBA00004651"/>
    </source>
</evidence>
<dbReference type="InterPro" id="IPR035906">
    <property type="entry name" value="MetI-like_sf"/>
</dbReference>
<protein>
    <submittedName>
        <fullName evidence="9">Sugar ABC transporter permease</fullName>
    </submittedName>
</protein>
<dbReference type="Pfam" id="PF00528">
    <property type="entry name" value="BPD_transp_1"/>
    <property type="match status" value="1"/>
</dbReference>
<evidence type="ECO:0000256" key="2">
    <source>
        <dbReference type="ARBA" id="ARBA00022448"/>
    </source>
</evidence>
<dbReference type="PANTHER" id="PTHR43744">
    <property type="entry name" value="ABC TRANSPORTER PERMEASE PROTEIN MG189-RELATED-RELATED"/>
    <property type="match status" value="1"/>
</dbReference>
<evidence type="ECO:0000256" key="3">
    <source>
        <dbReference type="ARBA" id="ARBA00022475"/>
    </source>
</evidence>
<reference evidence="9 10" key="1">
    <citation type="submission" date="2017-07" db="EMBL/GenBank/DDBJ databases">
        <title>Genome sequencing and assembly of Paenibacillus rigui.</title>
        <authorList>
            <person name="Mayilraj S."/>
        </authorList>
    </citation>
    <scope>NUCLEOTIDE SEQUENCE [LARGE SCALE GENOMIC DNA]</scope>
    <source>
        <strain evidence="9 10">JCM 16352</strain>
    </source>
</reference>
<keyword evidence="3" id="KW-1003">Cell membrane</keyword>
<keyword evidence="4 7" id="KW-0812">Transmembrane</keyword>
<evidence type="ECO:0000313" key="10">
    <source>
        <dbReference type="Proteomes" id="UP000215509"/>
    </source>
</evidence>
<evidence type="ECO:0000256" key="6">
    <source>
        <dbReference type="ARBA" id="ARBA00023136"/>
    </source>
</evidence>
<dbReference type="AlphaFoldDB" id="A0A229USX9"/>
<sequence>MERLYRWIIRVLVLLVTVAFLLPIVYMIALSFKTEGVPFLQNGTLQLSLVNYRKVLSEAPIFHWMLNSLLVATIQTIVIVIVDSLAAFAISRVRFPGSKWLFLLFLMGLMIPGEATLIPLFLMMRDWGLLNNLASLILPGIASPFGIFVLKQFFDGLPKELEEAARMDGAGYWRIWSSIFIPLSRPAFAALGIYSFLAAWNDFLWPLVSVSNKTFMTITLGLPNFQSSYMQQYSLPMTANTLAAIPLIIVFIFFQKQIIKGIAFTGGKE</sequence>
<keyword evidence="5 7" id="KW-1133">Transmembrane helix</keyword>
<feature type="transmembrane region" description="Helical" evidence="7">
    <location>
        <begin position="133"/>
        <end position="154"/>
    </location>
</feature>
<dbReference type="OrthoDB" id="9771544at2"/>
<organism evidence="9 10">
    <name type="scientific">Paenibacillus rigui</name>
    <dbReference type="NCBI Taxonomy" id="554312"/>
    <lineage>
        <taxon>Bacteria</taxon>
        <taxon>Bacillati</taxon>
        <taxon>Bacillota</taxon>
        <taxon>Bacilli</taxon>
        <taxon>Bacillales</taxon>
        <taxon>Paenibacillaceae</taxon>
        <taxon>Paenibacillus</taxon>
    </lineage>
</organism>
<dbReference type="CDD" id="cd06261">
    <property type="entry name" value="TM_PBP2"/>
    <property type="match status" value="1"/>
</dbReference>
<dbReference type="PROSITE" id="PS50928">
    <property type="entry name" value="ABC_TM1"/>
    <property type="match status" value="1"/>
</dbReference>